<dbReference type="Proteomes" id="UP001152795">
    <property type="component" value="Unassembled WGS sequence"/>
</dbReference>
<accession>A0A7D9M815</accession>
<dbReference type="OrthoDB" id="10514615at2759"/>
<evidence type="ECO:0000313" key="2">
    <source>
        <dbReference type="Proteomes" id="UP001152795"/>
    </source>
</evidence>
<proteinExistence type="predicted"/>
<sequence length="242" mass="26665">MSLRYKVVLVWVTCLSCKVIMTGCEVVLVNRNVTDSFRVGNDGCTNDATVCTSSATCQSDGSCLCSDSKPNFRNPVIIADGAIKYGDSYGCVSSEFMRSGVGVNVCSFKPFQVIPHSPKDEAIQFSYDLRNTIFQKCSLEKAVAKFPDNVAEMDLQWLNESYIDLTVSSKTLYFNWTRSATDLQGTIITFTLKCQLSSGGYSTECLRAKVLGIWTAGKGYLPNTPSFFRVFADSCFAIKNCQ</sequence>
<name>A0A7D9M815_PARCT</name>
<dbReference type="AlphaFoldDB" id="A0A7D9M815"/>
<comment type="caution">
    <text evidence="1">The sequence shown here is derived from an EMBL/GenBank/DDBJ whole genome shotgun (WGS) entry which is preliminary data.</text>
</comment>
<reference evidence="1" key="1">
    <citation type="submission" date="2020-04" db="EMBL/GenBank/DDBJ databases">
        <authorList>
            <person name="Alioto T."/>
            <person name="Alioto T."/>
            <person name="Gomez Garrido J."/>
        </authorList>
    </citation>
    <scope>NUCLEOTIDE SEQUENCE</scope>
    <source>
        <strain evidence="1">A484AB</strain>
    </source>
</reference>
<keyword evidence="2" id="KW-1185">Reference proteome</keyword>
<evidence type="ECO:0000313" key="1">
    <source>
        <dbReference type="EMBL" id="CAB4044499.1"/>
    </source>
</evidence>
<organism evidence="1 2">
    <name type="scientific">Paramuricea clavata</name>
    <name type="common">Red gorgonian</name>
    <name type="synonym">Violescent sea-whip</name>
    <dbReference type="NCBI Taxonomy" id="317549"/>
    <lineage>
        <taxon>Eukaryota</taxon>
        <taxon>Metazoa</taxon>
        <taxon>Cnidaria</taxon>
        <taxon>Anthozoa</taxon>
        <taxon>Octocorallia</taxon>
        <taxon>Malacalcyonacea</taxon>
        <taxon>Plexauridae</taxon>
        <taxon>Paramuricea</taxon>
    </lineage>
</organism>
<gene>
    <name evidence="1" type="ORF">PACLA_8A023122</name>
</gene>
<protein>
    <submittedName>
        <fullName evidence="1">Uncharacterized protein</fullName>
    </submittedName>
</protein>
<dbReference type="EMBL" id="CACRXK020035153">
    <property type="protein sequence ID" value="CAB4044499.1"/>
    <property type="molecule type" value="Genomic_DNA"/>
</dbReference>